<evidence type="ECO:0000313" key="2">
    <source>
        <dbReference type="Proteomes" id="UP000809431"/>
    </source>
</evidence>
<dbReference type="RefSeq" id="WP_203536620.1">
    <property type="nucleotide sequence ID" value="NZ_JAESND010000001.1"/>
</dbReference>
<protein>
    <submittedName>
        <fullName evidence="1">Uncharacterized protein</fullName>
    </submittedName>
</protein>
<organism evidence="1 2">
    <name type="scientific">Jeongeupia naejangsanensis</name>
    <dbReference type="NCBI Taxonomy" id="613195"/>
    <lineage>
        <taxon>Bacteria</taxon>
        <taxon>Pseudomonadati</taxon>
        <taxon>Pseudomonadota</taxon>
        <taxon>Betaproteobacteria</taxon>
        <taxon>Neisseriales</taxon>
        <taxon>Chitinibacteraceae</taxon>
        <taxon>Jeongeupia</taxon>
    </lineage>
</organism>
<proteinExistence type="predicted"/>
<comment type="caution">
    <text evidence="1">The sequence shown here is derived from an EMBL/GenBank/DDBJ whole genome shotgun (WGS) entry which is preliminary data.</text>
</comment>
<sequence>MLSLKHASWLPTSLLLTACVSSPNFNGALEKPAKQAATASSFVADADKDLLTFYTIGLAAQGKKPSPELLCKPAAGPMATASQLMVFSDSMQAVSDVAEAPDGTTYAAYIKKMSANAAAINANPADDQEEIENERNLLKARIERCQGLAQTDFDPKSSEFVDKGVSLTPLPGLASFLALNAMIKEITALAEKTQREAAIRKTMNRVVKSMNGELEKLKAKPSDGAYVLFRPTTSTAATMNETSLGATVNLRRWMLAQKINAQWVLLSKLCKSTTYPTECMQKPMVLETTDALIGNIYAYRSAAAIDPDAILKRLGDSIAKADASSKELSMTTVGDTIITIGESLGDLKDSYEGYRKTRTAQ</sequence>
<name>A0ABS2BJ01_9NEIS</name>
<dbReference type="EMBL" id="JAESND010000001">
    <property type="protein sequence ID" value="MBM3114966.1"/>
    <property type="molecule type" value="Genomic_DNA"/>
</dbReference>
<evidence type="ECO:0000313" key="1">
    <source>
        <dbReference type="EMBL" id="MBM3114966.1"/>
    </source>
</evidence>
<accession>A0ABS2BJ01</accession>
<keyword evidence="2" id="KW-1185">Reference proteome</keyword>
<dbReference type="PROSITE" id="PS51257">
    <property type="entry name" value="PROKAR_LIPOPROTEIN"/>
    <property type="match status" value="1"/>
</dbReference>
<reference evidence="1 2" key="1">
    <citation type="submission" date="2021-01" db="EMBL/GenBank/DDBJ databases">
        <title>Draft Genome Sequence and Polyhydroxyalkanoate Biosynthetic Potential of Jeongeupia naejangsanensis Type Strain DSM 24253.</title>
        <authorList>
            <person name="Turrini P."/>
            <person name="Artuso I."/>
            <person name="Lugli G.A."/>
            <person name="Frangipani E."/>
            <person name="Ventura M."/>
            <person name="Visca P."/>
        </authorList>
    </citation>
    <scope>NUCLEOTIDE SEQUENCE [LARGE SCALE GENOMIC DNA]</scope>
    <source>
        <strain evidence="1 2">DSM 24253</strain>
    </source>
</reference>
<dbReference type="Proteomes" id="UP000809431">
    <property type="component" value="Unassembled WGS sequence"/>
</dbReference>
<gene>
    <name evidence="1" type="ORF">JMJ54_03915</name>
</gene>